<comment type="caution">
    <text evidence="1">The sequence shown here is derived from an EMBL/GenBank/DDBJ whole genome shotgun (WGS) entry which is preliminary data.</text>
</comment>
<proteinExistence type="predicted"/>
<organism evidence="1">
    <name type="scientific">marine sediment metagenome</name>
    <dbReference type="NCBI Taxonomy" id="412755"/>
    <lineage>
        <taxon>unclassified sequences</taxon>
        <taxon>metagenomes</taxon>
        <taxon>ecological metagenomes</taxon>
    </lineage>
</organism>
<feature type="non-terminal residue" evidence="1">
    <location>
        <position position="167"/>
    </location>
</feature>
<accession>X1H3J7</accession>
<dbReference type="SUPFAM" id="SSF51261">
    <property type="entry name" value="Duplicated hybrid motif"/>
    <property type="match status" value="1"/>
</dbReference>
<reference evidence="1" key="1">
    <citation type="journal article" date="2014" name="Front. Microbiol.">
        <title>High frequency of phylogenetically diverse reductive dehalogenase-homologous genes in deep subseafloor sedimentary metagenomes.</title>
        <authorList>
            <person name="Kawai M."/>
            <person name="Futagami T."/>
            <person name="Toyoda A."/>
            <person name="Takaki Y."/>
            <person name="Nishi S."/>
            <person name="Hori S."/>
            <person name="Arai W."/>
            <person name="Tsubouchi T."/>
            <person name="Morono Y."/>
            <person name="Uchiyama I."/>
            <person name="Ito T."/>
            <person name="Fujiyama A."/>
            <person name="Inagaki F."/>
            <person name="Takami H."/>
        </authorList>
    </citation>
    <scope>NUCLEOTIDE SEQUENCE</scope>
    <source>
        <strain evidence="1">Expedition CK06-06</strain>
    </source>
</reference>
<dbReference type="CDD" id="cd12797">
    <property type="entry name" value="M23_peptidase"/>
    <property type="match status" value="1"/>
</dbReference>
<dbReference type="InterPro" id="IPR011055">
    <property type="entry name" value="Dup_hybrid_motif"/>
</dbReference>
<gene>
    <name evidence="1" type="ORF">S03H2_52166</name>
</gene>
<protein>
    <submittedName>
        <fullName evidence="1">Uncharacterized protein</fullName>
    </submittedName>
</protein>
<sequence>MIIVCISCEVKTGDKKEVDIQMDKKEVPESELSYDEYIDALKKMGPILPIKGASITKNNNQLPNAPRNYRCGSHEGFDFYNGFCGVKIENGTPTLAIANGEIIRADTNYIDIELEKREALLKDVRNLGFTPDSTLDVLRGRQVWISHGNGIVTRYCHLSRISKGLKG</sequence>
<dbReference type="Gene3D" id="2.70.70.10">
    <property type="entry name" value="Glucose Permease (Domain IIA)"/>
    <property type="match status" value="1"/>
</dbReference>
<dbReference type="EMBL" id="BARU01033129">
    <property type="protein sequence ID" value="GAH63952.1"/>
    <property type="molecule type" value="Genomic_DNA"/>
</dbReference>
<evidence type="ECO:0000313" key="1">
    <source>
        <dbReference type="EMBL" id="GAH63952.1"/>
    </source>
</evidence>
<dbReference type="AlphaFoldDB" id="X1H3J7"/>
<name>X1H3J7_9ZZZZ</name>